<dbReference type="HOGENOM" id="CLU_576613_0_0_1"/>
<name>T1HRL6_RHOPR</name>
<feature type="compositionally biased region" description="Basic residues" evidence="1">
    <location>
        <begin position="419"/>
        <end position="428"/>
    </location>
</feature>
<evidence type="ECO:0000313" key="3">
    <source>
        <dbReference type="Proteomes" id="UP000015103"/>
    </source>
</evidence>
<organism evidence="2 3">
    <name type="scientific">Rhodnius prolixus</name>
    <name type="common">Triatomid bug</name>
    <dbReference type="NCBI Taxonomy" id="13249"/>
    <lineage>
        <taxon>Eukaryota</taxon>
        <taxon>Metazoa</taxon>
        <taxon>Ecdysozoa</taxon>
        <taxon>Arthropoda</taxon>
        <taxon>Hexapoda</taxon>
        <taxon>Insecta</taxon>
        <taxon>Pterygota</taxon>
        <taxon>Neoptera</taxon>
        <taxon>Paraneoptera</taxon>
        <taxon>Hemiptera</taxon>
        <taxon>Heteroptera</taxon>
        <taxon>Panheteroptera</taxon>
        <taxon>Cimicomorpha</taxon>
        <taxon>Reduviidae</taxon>
        <taxon>Triatominae</taxon>
        <taxon>Rhodnius</taxon>
    </lineage>
</organism>
<protein>
    <submittedName>
        <fullName evidence="2">Uncharacterized protein</fullName>
    </submittedName>
</protein>
<dbReference type="EMBL" id="ACPB03008911">
    <property type="status" value="NOT_ANNOTATED_CDS"/>
    <property type="molecule type" value="Genomic_DNA"/>
</dbReference>
<sequence>MCETKYEYPYIYLLEFHIGDGYFDRQSVGEYSILVTYRDGSNILVKEQERGDDRLVKFRKGKSIIFGINKPSEELKIIFQAIDNHENIGKAFIYFSGVGAPNLLATNSLTSPTASVIRTNLLLSHGVGSLQVFARLTCFGVNLLTDFSVSGKVNTEFDLHVSDIELTAEECISRCNFDVEDRKTNEESETEGKQVAQKDIEYDTLHYLMSDMKLNNESPLGDPSLCFYEASYIAQDESYDLLKDTTDKRNVDFECVKATISELVNEATLIGETNNSYPISDSKPIRNLDDLMFTNFIPPDESTSQEEIISIENDLSTRESGLMLSADASLLDIKVQGSVYSVGDNELKTDVSEEICIEPQIGDAPANVNGAENTDKSEDEVEDDGDLRAEEIPCETGDAPTTSSGTESIADEQVATKLGQKRKKHRVGGKQDQGNEENVDFKVELERVDKVNQPMVENTKRKYAKGKRRGTCNK</sequence>
<dbReference type="EnsemblMetazoa" id="RPRC006686-RA">
    <property type="protein sequence ID" value="RPRC006686-PA"/>
    <property type="gene ID" value="RPRC006686"/>
</dbReference>
<dbReference type="Proteomes" id="UP000015103">
    <property type="component" value="Unassembled WGS sequence"/>
</dbReference>
<feature type="region of interest" description="Disordered" evidence="1">
    <location>
        <begin position="361"/>
        <end position="439"/>
    </location>
</feature>
<dbReference type="VEuPathDB" id="VectorBase:RPRC006686"/>
<evidence type="ECO:0000313" key="2">
    <source>
        <dbReference type="EnsemblMetazoa" id="RPRC006686-PA"/>
    </source>
</evidence>
<dbReference type="AlphaFoldDB" id="T1HRL6"/>
<accession>T1HRL6</accession>
<proteinExistence type="predicted"/>
<dbReference type="InParanoid" id="T1HRL6"/>
<reference evidence="2" key="1">
    <citation type="submission" date="2015-05" db="UniProtKB">
        <authorList>
            <consortium name="EnsemblMetazoa"/>
        </authorList>
    </citation>
    <scope>IDENTIFICATION</scope>
</reference>
<keyword evidence="3" id="KW-1185">Reference proteome</keyword>
<evidence type="ECO:0000256" key="1">
    <source>
        <dbReference type="SAM" id="MobiDB-lite"/>
    </source>
</evidence>